<gene>
    <name evidence="1" type="ORF">HPB47_020872</name>
</gene>
<keyword evidence="2" id="KW-1185">Reference proteome</keyword>
<comment type="caution">
    <text evidence="1">The sequence shown here is derived from an EMBL/GenBank/DDBJ whole genome shotgun (WGS) entry which is preliminary data.</text>
</comment>
<accession>A0AC60QEF8</accession>
<organism evidence="1 2">
    <name type="scientific">Ixodes persulcatus</name>
    <name type="common">Taiga tick</name>
    <dbReference type="NCBI Taxonomy" id="34615"/>
    <lineage>
        <taxon>Eukaryota</taxon>
        <taxon>Metazoa</taxon>
        <taxon>Ecdysozoa</taxon>
        <taxon>Arthropoda</taxon>
        <taxon>Chelicerata</taxon>
        <taxon>Arachnida</taxon>
        <taxon>Acari</taxon>
        <taxon>Parasitiformes</taxon>
        <taxon>Ixodida</taxon>
        <taxon>Ixodoidea</taxon>
        <taxon>Ixodidae</taxon>
        <taxon>Ixodinae</taxon>
        <taxon>Ixodes</taxon>
    </lineage>
</organism>
<dbReference type="EMBL" id="JABSTQ010009156">
    <property type="protein sequence ID" value="KAG0432408.1"/>
    <property type="molecule type" value="Genomic_DNA"/>
</dbReference>
<protein>
    <submittedName>
        <fullName evidence="1">Uncharacterized protein</fullName>
    </submittedName>
</protein>
<proteinExistence type="predicted"/>
<evidence type="ECO:0000313" key="2">
    <source>
        <dbReference type="Proteomes" id="UP000805193"/>
    </source>
</evidence>
<evidence type="ECO:0000313" key="1">
    <source>
        <dbReference type="EMBL" id="KAG0432408.1"/>
    </source>
</evidence>
<sequence>MVVGVLVLVSQQLAHSVEELRRASITKFLSGEKLLQPAALRFGLPIKDGCLQMIEGVDRIRCGENVGQFLADVGWQGEDGVKGTLVSDYFGAGQPLFLTPLIDKKELDKARAQSRVGYLGSVKDVPSYSGFLTVNPNTGSNIFFWFFPAMENPETAPVLMWLQGGPGSSSMFGLFVEHGPYYVAKGGVPKLRKTTWARRYSMLYVDNPVGVGFSFTEEPQGYTRNDTDVARDLFEALEQFFTLFPEYVNNDFYVTGESYAGKYIPAIAYVIDTAIQPRVKINLKGIAIGNGVVDRVTMMDYADYLYGISLVDRNQAAAIRQKTDAAVDLIKQGRYLDANDALQPVFDGKPSMYENFTGFTNYYNYLYSKTPADQEYYRCATGYREGNAPRGPPPLRGPAMASLAVMVVAAAALPALLLARVLPKDVSLYRGDIEMPDVIEGDIYMPPITSLSDLRARTKETPLWHQGLVHFVIDQAFDSWEKEEILSAMQQIESVSCVHFKERTNEESFVHILSSQGRVPISCDNSYLTLTSGGQHRNMVAGKSSMTLVHRPR</sequence>
<reference evidence="1 2" key="1">
    <citation type="journal article" date="2020" name="Cell">
        <title>Large-Scale Comparative Analyses of Tick Genomes Elucidate Their Genetic Diversity and Vector Capacities.</title>
        <authorList>
            <consortium name="Tick Genome and Microbiome Consortium (TIGMIC)"/>
            <person name="Jia N."/>
            <person name="Wang J."/>
            <person name="Shi W."/>
            <person name="Du L."/>
            <person name="Sun Y."/>
            <person name="Zhan W."/>
            <person name="Jiang J.F."/>
            <person name="Wang Q."/>
            <person name="Zhang B."/>
            <person name="Ji P."/>
            <person name="Bell-Sakyi L."/>
            <person name="Cui X.M."/>
            <person name="Yuan T.T."/>
            <person name="Jiang B.G."/>
            <person name="Yang W.F."/>
            <person name="Lam T.T."/>
            <person name="Chang Q.C."/>
            <person name="Ding S.J."/>
            <person name="Wang X.J."/>
            <person name="Zhu J.G."/>
            <person name="Ruan X.D."/>
            <person name="Zhao L."/>
            <person name="Wei J.T."/>
            <person name="Ye R.Z."/>
            <person name="Que T.C."/>
            <person name="Du C.H."/>
            <person name="Zhou Y.H."/>
            <person name="Cheng J.X."/>
            <person name="Dai P.F."/>
            <person name="Guo W.B."/>
            <person name="Han X.H."/>
            <person name="Huang E.J."/>
            <person name="Li L.F."/>
            <person name="Wei W."/>
            <person name="Gao Y.C."/>
            <person name="Liu J.Z."/>
            <person name="Shao H.Z."/>
            <person name="Wang X."/>
            <person name="Wang C.C."/>
            <person name="Yang T.C."/>
            <person name="Huo Q.B."/>
            <person name="Li W."/>
            <person name="Chen H.Y."/>
            <person name="Chen S.E."/>
            <person name="Zhou L.G."/>
            <person name="Ni X.B."/>
            <person name="Tian J.H."/>
            <person name="Sheng Y."/>
            <person name="Liu T."/>
            <person name="Pan Y.S."/>
            <person name="Xia L.Y."/>
            <person name="Li J."/>
            <person name="Zhao F."/>
            <person name="Cao W.C."/>
        </authorList>
    </citation>
    <scope>NUCLEOTIDE SEQUENCE [LARGE SCALE GENOMIC DNA]</scope>
    <source>
        <strain evidence="1">Iper-2018</strain>
    </source>
</reference>
<dbReference type="Proteomes" id="UP000805193">
    <property type="component" value="Unassembled WGS sequence"/>
</dbReference>
<name>A0AC60QEF8_IXOPE</name>